<dbReference type="Gene3D" id="3.40.50.1820">
    <property type="entry name" value="alpha/beta hydrolase"/>
    <property type="match status" value="1"/>
</dbReference>
<evidence type="ECO:0000313" key="3">
    <source>
        <dbReference type="Proteomes" id="UP001529338"/>
    </source>
</evidence>
<evidence type="ECO:0000313" key="2">
    <source>
        <dbReference type="EMBL" id="MDM7854916.1"/>
    </source>
</evidence>
<accession>A0ABT7SFE6</accession>
<dbReference type="EMBL" id="JAUCGQ010000001">
    <property type="protein sequence ID" value="MDM7854916.1"/>
    <property type="molecule type" value="Genomic_DNA"/>
</dbReference>
<feature type="region of interest" description="Disordered" evidence="1">
    <location>
        <begin position="526"/>
        <end position="547"/>
    </location>
</feature>
<sequence length="547" mass="55893">MGRAPEVCLSSFDELPPPVTDPGTLGAGWSGGIRVYGGSRPTSVDLDDLDTMTRTLRVAADRLDAAATALRRAAALCSAHLVHEPGAARPAFDAVTAAGQGVHGPGVCADELRDLAVRVRHAVASYDGAESFVAGMARAELARDAALVGSSPLLAATVAVGAAALAATGVAVLAGTRGLLWVTSPLRRSGHGDDPLLAAFDRSVGDALGPLPALPDRLAADGRGTWEVTAAAAFLQAALGSRVAVPLLRHPVPATARDLASRLGDAPPTVVVPRVDPPQLDPPRTTADVLGDVAATYTPGSGGRPGTPPGTITVQRLEHPDGTVGWVVAVPGTQAWVPGGAAPTDLTTNLREVGGVADDMTTATVEAMRLAGVQPGDRVLVAGHSQGGMTAMSVAAAVGGYYDVRAVLTAGSPDVPGRVPPGVQVRAYRHTEDVVPQLDGRPDEGGRQQSVVTRRLAATGGPAHPTVAQAHSIREYVRTARLADRDLAGSPAMRAYDEAQAQVLGPPGTTQTTLQFQATRDPALAATDPATGLPRPPRIEPVYPVAR</sequence>
<dbReference type="SUPFAM" id="SSF53474">
    <property type="entry name" value="alpha/beta-Hydrolases"/>
    <property type="match status" value="1"/>
</dbReference>
<organism evidence="2 3">
    <name type="scientific">Cellulomonas alba</name>
    <dbReference type="NCBI Taxonomy" id="3053467"/>
    <lineage>
        <taxon>Bacteria</taxon>
        <taxon>Bacillati</taxon>
        <taxon>Actinomycetota</taxon>
        <taxon>Actinomycetes</taxon>
        <taxon>Micrococcales</taxon>
        <taxon>Cellulomonadaceae</taxon>
        <taxon>Cellulomonas</taxon>
    </lineage>
</organism>
<proteinExistence type="predicted"/>
<gene>
    <name evidence="2" type="ORF">QRT04_08235</name>
</gene>
<comment type="caution">
    <text evidence="2">The sequence shown here is derived from an EMBL/GenBank/DDBJ whole genome shotgun (WGS) entry which is preliminary data.</text>
</comment>
<dbReference type="InterPro" id="IPR029058">
    <property type="entry name" value="AB_hydrolase_fold"/>
</dbReference>
<keyword evidence="3" id="KW-1185">Reference proteome</keyword>
<protein>
    <submittedName>
        <fullName evidence="2">Uncharacterized protein</fullName>
    </submittedName>
</protein>
<dbReference type="Proteomes" id="UP001529338">
    <property type="component" value="Unassembled WGS sequence"/>
</dbReference>
<reference evidence="2 3" key="1">
    <citation type="submission" date="2023-06" db="EMBL/GenBank/DDBJ databases">
        <title>Cellulomonas sp. MW4 Whole genome sequence.</title>
        <authorList>
            <person name="Park S."/>
        </authorList>
    </citation>
    <scope>NUCLEOTIDE SEQUENCE [LARGE SCALE GENOMIC DNA]</scope>
    <source>
        <strain evidence="2 3">MW4</strain>
    </source>
</reference>
<dbReference type="RefSeq" id="WP_289454736.1">
    <property type="nucleotide sequence ID" value="NZ_JAUCGQ010000001.1"/>
</dbReference>
<evidence type="ECO:0000256" key="1">
    <source>
        <dbReference type="SAM" id="MobiDB-lite"/>
    </source>
</evidence>
<name>A0ABT7SFE6_9CELL</name>